<evidence type="ECO:0000256" key="4">
    <source>
        <dbReference type="ARBA" id="ARBA00023163"/>
    </source>
</evidence>
<dbReference type="Proteomes" id="UP000009183">
    <property type="component" value="Chromosome 7"/>
</dbReference>
<dbReference type="InterPro" id="IPR045239">
    <property type="entry name" value="bHLH95_bHLH"/>
</dbReference>
<dbReference type="GO" id="GO:0006357">
    <property type="term" value="P:regulation of transcription by RNA polymerase II"/>
    <property type="evidence" value="ECO:0000318"/>
    <property type="project" value="GO_Central"/>
</dbReference>
<dbReference type="GO" id="GO:0005634">
    <property type="term" value="C:nucleus"/>
    <property type="evidence" value="ECO:0000318"/>
    <property type="project" value="GO_Central"/>
</dbReference>
<dbReference type="PaxDb" id="29760-VIT_07s0104g00250.t01"/>
<name>F6HQ71_VITVI</name>
<dbReference type="eggNOG" id="ENOG502RY75">
    <property type="taxonomic scope" value="Eukaryota"/>
</dbReference>
<dbReference type="InParanoid" id="F6HQ71"/>
<keyword evidence="5" id="KW-0539">Nucleus</keyword>
<feature type="compositionally biased region" description="Low complexity" evidence="6">
    <location>
        <begin position="245"/>
        <end position="257"/>
    </location>
</feature>
<dbReference type="AlphaFoldDB" id="F6HQ71"/>
<evidence type="ECO:0000313" key="8">
    <source>
        <dbReference type="EMBL" id="CCB56828.1"/>
    </source>
</evidence>
<dbReference type="SUPFAM" id="SSF47459">
    <property type="entry name" value="HLH, helix-loop-helix DNA-binding domain"/>
    <property type="match status" value="1"/>
</dbReference>
<dbReference type="SMART" id="SM00353">
    <property type="entry name" value="HLH"/>
    <property type="match status" value="1"/>
</dbReference>
<keyword evidence="9" id="KW-1185">Reference proteome</keyword>
<dbReference type="CDD" id="cd11393">
    <property type="entry name" value="bHLH_AtbHLH_like"/>
    <property type="match status" value="1"/>
</dbReference>
<reference evidence="9" key="1">
    <citation type="journal article" date="2007" name="Nature">
        <title>The grapevine genome sequence suggests ancestral hexaploidization in major angiosperm phyla.</title>
        <authorList>
            <consortium name="The French-Italian Public Consortium for Grapevine Genome Characterization."/>
            <person name="Jaillon O."/>
            <person name="Aury J.-M."/>
            <person name="Noel B."/>
            <person name="Policriti A."/>
            <person name="Clepet C."/>
            <person name="Casagrande A."/>
            <person name="Choisne N."/>
            <person name="Aubourg S."/>
            <person name="Vitulo N."/>
            <person name="Jubin C."/>
            <person name="Vezzi A."/>
            <person name="Legeai F."/>
            <person name="Hugueney P."/>
            <person name="Dasilva C."/>
            <person name="Horner D."/>
            <person name="Mica E."/>
            <person name="Jublot D."/>
            <person name="Poulain J."/>
            <person name="Bruyere C."/>
            <person name="Billault A."/>
            <person name="Segurens B."/>
            <person name="Gouyvenoux M."/>
            <person name="Ugarte E."/>
            <person name="Cattonaro F."/>
            <person name="Anthouard V."/>
            <person name="Vico V."/>
            <person name="Del Fabbro C."/>
            <person name="Alaux M."/>
            <person name="Di Gaspero G."/>
            <person name="Dumas V."/>
            <person name="Felice N."/>
            <person name="Paillard S."/>
            <person name="Juman I."/>
            <person name="Moroldo M."/>
            <person name="Scalabrin S."/>
            <person name="Canaguier A."/>
            <person name="Le Clainche I."/>
            <person name="Malacrida G."/>
            <person name="Durand E."/>
            <person name="Pesole G."/>
            <person name="Laucou V."/>
            <person name="Chatelet P."/>
            <person name="Merdinoglu D."/>
            <person name="Delledonne M."/>
            <person name="Pezzotti M."/>
            <person name="Lecharny A."/>
            <person name="Scarpelli C."/>
            <person name="Artiguenave F."/>
            <person name="Pe M.E."/>
            <person name="Valle G."/>
            <person name="Morgante M."/>
            <person name="Caboche M."/>
            <person name="Adam-Blondon A.-F."/>
            <person name="Weissenbach J."/>
            <person name="Quetier F."/>
            <person name="Wincker P."/>
        </authorList>
    </citation>
    <scope>NUCLEOTIDE SEQUENCE [LARGE SCALE GENOMIC DNA]</scope>
    <source>
        <strain evidence="9">cv. Pinot noir / PN40024</strain>
    </source>
</reference>
<dbReference type="PANTHER" id="PTHR16223">
    <property type="entry name" value="TRANSCRIPTION FACTOR BHLH83-RELATED"/>
    <property type="match status" value="1"/>
</dbReference>
<evidence type="ECO:0000259" key="7">
    <source>
        <dbReference type="PROSITE" id="PS50888"/>
    </source>
</evidence>
<gene>
    <name evidence="8" type="ordered locus">VIT_07s0104g00250</name>
</gene>
<dbReference type="EMBL" id="FN596005">
    <property type="protein sequence ID" value="CCB56828.1"/>
    <property type="molecule type" value="Genomic_DNA"/>
</dbReference>
<dbReference type="InterPro" id="IPR036638">
    <property type="entry name" value="HLH_DNA-bd_sf"/>
</dbReference>
<keyword evidence="2" id="KW-0805">Transcription regulation</keyword>
<feature type="domain" description="BHLH" evidence="7">
    <location>
        <begin position="251"/>
        <end position="299"/>
    </location>
</feature>
<dbReference type="Pfam" id="PF00010">
    <property type="entry name" value="HLH"/>
    <property type="match status" value="1"/>
</dbReference>
<dbReference type="InterPro" id="IPR045843">
    <property type="entry name" value="IND-like"/>
</dbReference>
<dbReference type="PROSITE" id="PS50888">
    <property type="entry name" value="BHLH"/>
    <property type="match status" value="1"/>
</dbReference>
<evidence type="ECO:0000256" key="3">
    <source>
        <dbReference type="ARBA" id="ARBA00023125"/>
    </source>
</evidence>
<comment type="subcellular location">
    <subcellularLocation>
        <location evidence="1">Nucleus</location>
    </subcellularLocation>
</comment>
<keyword evidence="3" id="KW-0238">DNA-binding</keyword>
<dbReference type="InterPro" id="IPR011598">
    <property type="entry name" value="bHLH_dom"/>
</dbReference>
<evidence type="ECO:0000256" key="6">
    <source>
        <dbReference type="SAM" id="MobiDB-lite"/>
    </source>
</evidence>
<dbReference type="PANTHER" id="PTHR16223:SF109">
    <property type="entry name" value="BHLH DOMAIN-CONTAINING PROTEIN"/>
    <property type="match status" value="1"/>
</dbReference>
<sequence length="385" mass="42711">MGDLFGHQFMQFMLVNSYIGAAFAMGNMEEQSGHENPLQLMSFSFGGSINDASYVPKDDPSHHFTRGSGKNENPPNALYLSQWIHGQPTSHNYVKFLEESSTFPHKAPAKDIVDAIPLPVGSLHAVNGVSEIPSEVLYNSLANACGFKLADPSLIMDAWKENLSVPVLNNHHEASTSAAGFLCSSQNEVTYLNPQNGGQVNKFTSTQYQICTQDCTSRTQELNEDNFNVSKHNSRVAIAPPCFQSKPRSSASRQRASATDRRRRLRISERLKALQVLLPHSEGGKASVLDDIIDYIKHLQLQIKDLSQSRLGGQSTSDPFIFLEGYGHYILHDQMLKEPLEEMMGKLLEVNPSEATQLLEGRGLYVMPMTLVEGLLQTMVLLLEM</sequence>
<dbReference type="FunCoup" id="F6HQ71">
    <property type="interactions" value="47"/>
</dbReference>
<dbReference type="GO" id="GO:0000978">
    <property type="term" value="F:RNA polymerase II cis-regulatory region sequence-specific DNA binding"/>
    <property type="evidence" value="ECO:0000318"/>
    <property type="project" value="GO_Central"/>
</dbReference>
<organism evidence="8 9">
    <name type="scientific">Vitis vinifera</name>
    <name type="common">Grape</name>
    <dbReference type="NCBI Taxonomy" id="29760"/>
    <lineage>
        <taxon>Eukaryota</taxon>
        <taxon>Viridiplantae</taxon>
        <taxon>Streptophyta</taxon>
        <taxon>Embryophyta</taxon>
        <taxon>Tracheophyta</taxon>
        <taxon>Spermatophyta</taxon>
        <taxon>Magnoliopsida</taxon>
        <taxon>eudicotyledons</taxon>
        <taxon>Gunneridae</taxon>
        <taxon>Pentapetalae</taxon>
        <taxon>rosids</taxon>
        <taxon>Vitales</taxon>
        <taxon>Vitaceae</taxon>
        <taxon>Viteae</taxon>
        <taxon>Vitis</taxon>
    </lineage>
</organism>
<evidence type="ECO:0000313" key="9">
    <source>
        <dbReference type="Proteomes" id="UP000009183"/>
    </source>
</evidence>
<feature type="region of interest" description="Disordered" evidence="6">
    <location>
        <begin position="241"/>
        <end position="262"/>
    </location>
</feature>
<proteinExistence type="predicted"/>
<evidence type="ECO:0000256" key="5">
    <source>
        <dbReference type="ARBA" id="ARBA00023242"/>
    </source>
</evidence>
<dbReference type="GO" id="GO:0046983">
    <property type="term" value="F:protein dimerization activity"/>
    <property type="evidence" value="ECO:0007669"/>
    <property type="project" value="InterPro"/>
</dbReference>
<dbReference type="GO" id="GO:0000981">
    <property type="term" value="F:DNA-binding transcription factor activity, RNA polymerase II-specific"/>
    <property type="evidence" value="ECO:0000318"/>
    <property type="project" value="GO_Central"/>
</dbReference>
<dbReference type="Gene3D" id="4.10.280.10">
    <property type="entry name" value="Helix-loop-helix DNA-binding domain"/>
    <property type="match status" value="1"/>
</dbReference>
<evidence type="ECO:0000256" key="1">
    <source>
        <dbReference type="ARBA" id="ARBA00004123"/>
    </source>
</evidence>
<accession>F6HQ71</accession>
<evidence type="ECO:0000256" key="2">
    <source>
        <dbReference type="ARBA" id="ARBA00023015"/>
    </source>
</evidence>
<keyword evidence="4" id="KW-0804">Transcription</keyword>
<dbReference type="HOGENOM" id="CLU_819916_0_0_1"/>
<protein>
    <recommendedName>
        <fullName evidence="7">BHLH domain-containing protein</fullName>
    </recommendedName>
</protein>